<comment type="similarity">
    <text evidence="1">Belongs to the class-II pyridine nucleotide-disulfide oxidoreductase family.</text>
</comment>
<evidence type="ECO:0000313" key="9">
    <source>
        <dbReference type="Proteomes" id="UP001485043"/>
    </source>
</evidence>
<evidence type="ECO:0000256" key="4">
    <source>
        <dbReference type="ARBA" id="ARBA00023002"/>
    </source>
</evidence>
<dbReference type="InterPro" id="IPR017937">
    <property type="entry name" value="Thioredoxin_CS"/>
</dbReference>
<dbReference type="AlphaFoldDB" id="A0AAW1RNB9"/>
<keyword evidence="5" id="KW-1015">Disulfide bond</keyword>
<protein>
    <recommendedName>
        <fullName evidence="7">Thioredoxin domain-containing protein</fullName>
    </recommendedName>
</protein>
<accession>A0AAW1RNB9</accession>
<dbReference type="PRINTS" id="PR00469">
    <property type="entry name" value="PNDRDTASEII"/>
</dbReference>
<dbReference type="Gene3D" id="3.50.50.60">
    <property type="entry name" value="FAD/NAD(P)-binding domain"/>
    <property type="match status" value="1"/>
</dbReference>
<dbReference type="Proteomes" id="UP001485043">
    <property type="component" value="Unassembled WGS sequence"/>
</dbReference>
<dbReference type="Gene3D" id="3.40.30.10">
    <property type="entry name" value="Glutaredoxin"/>
    <property type="match status" value="1"/>
</dbReference>
<dbReference type="InterPro" id="IPR036188">
    <property type="entry name" value="FAD/NAD-bd_sf"/>
</dbReference>
<dbReference type="PROSITE" id="PS00194">
    <property type="entry name" value="THIOREDOXIN_1"/>
    <property type="match status" value="1"/>
</dbReference>
<comment type="caution">
    <text evidence="8">The sequence shown here is derived from an EMBL/GenBank/DDBJ whole genome shotgun (WGS) entry which is preliminary data.</text>
</comment>
<feature type="domain" description="Thioredoxin" evidence="7">
    <location>
        <begin position="216"/>
        <end position="343"/>
    </location>
</feature>
<evidence type="ECO:0000259" key="7">
    <source>
        <dbReference type="PROSITE" id="PS51352"/>
    </source>
</evidence>
<evidence type="ECO:0000256" key="3">
    <source>
        <dbReference type="ARBA" id="ARBA00022827"/>
    </source>
</evidence>
<dbReference type="InterPro" id="IPR050097">
    <property type="entry name" value="Ferredoxin-NADP_redctase_2"/>
</dbReference>
<organism evidence="8 9">
    <name type="scientific">Apatococcus fuscideae</name>
    <dbReference type="NCBI Taxonomy" id="2026836"/>
    <lineage>
        <taxon>Eukaryota</taxon>
        <taxon>Viridiplantae</taxon>
        <taxon>Chlorophyta</taxon>
        <taxon>core chlorophytes</taxon>
        <taxon>Trebouxiophyceae</taxon>
        <taxon>Chlorellales</taxon>
        <taxon>Chlorellaceae</taxon>
        <taxon>Apatococcus</taxon>
    </lineage>
</organism>
<dbReference type="InterPro" id="IPR013766">
    <property type="entry name" value="Thioredoxin_domain"/>
</dbReference>
<reference evidence="8 9" key="1">
    <citation type="journal article" date="2024" name="Nat. Commun.">
        <title>Phylogenomics reveals the evolutionary origins of lichenization in chlorophyte algae.</title>
        <authorList>
            <person name="Puginier C."/>
            <person name="Libourel C."/>
            <person name="Otte J."/>
            <person name="Skaloud P."/>
            <person name="Haon M."/>
            <person name="Grisel S."/>
            <person name="Petersen M."/>
            <person name="Berrin J.G."/>
            <person name="Delaux P.M."/>
            <person name="Dal Grande F."/>
            <person name="Keller J."/>
        </authorList>
    </citation>
    <scope>NUCLEOTIDE SEQUENCE [LARGE SCALE GENOMIC DNA]</scope>
    <source>
        <strain evidence="8 9">SAG 2523</strain>
    </source>
</reference>
<name>A0AAW1RNB9_9CHLO</name>
<dbReference type="PANTHER" id="PTHR48105">
    <property type="entry name" value="THIOREDOXIN REDUCTASE 1-RELATED-RELATED"/>
    <property type="match status" value="1"/>
</dbReference>
<dbReference type="SUPFAM" id="SSF52833">
    <property type="entry name" value="Thioredoxin-like"/>
    <property type="match status" value="1"/>
</dbReference>
<evidence type="ECO:0000256" key="5">
    <source>
        <dbReference type="ARBA" id="ARBA00023157"/>
    </source>
</evidence>
<dbReference type="GO" id="GO:0097237">
    <property type="term" value="P:cellular response to toxic substance"/>
    <property type="evidence" value="ECO:0007669"/>
    <property type="project" value="UniProtKB-ARBA"/>
</dbReference>
<dbReference type="PROSITE" id="PS00573">
    <property type="entry name" value="PYRIDINE_REDOX_2"/>
    <property type="match status" value="1"/>
</dbReference>
<keyword evidence="4" id="KW-0560">Oxidoreductase</keyword>
<dbReference type="InterPro" id="IPR036249">
    <property type="entry name" value="Thioredoxin-like_sf"/>
</dbReference>
<keyword evidence="6" id="KW-0676">Redox-active center</keyword>
<dbReference type="InterPro" id="IPR023753">
    <property type="entry name" value="FAD/NAD-binding_dom"/>
</dbReference>
<dbReference type="InterPro" id="IPR008255">
    <property type="entry name" value="Pyr_nucl-diS_OxRdtase_2_AS"/>
</dbReference>
<evidence type="ECO:0000313" key="8">
    <source>
        <dbReference type="EMBL" id="KAK9835279.1"/>
    </source>
</evidence>
<dbReference type="Pfam" id="PF07992">
    <property type="entry name" value="Pyr_redox_2"/>
    <property type="match status" value="1"/>
</dbReference>
<dbReference type="EMBL" id="JALJOV010002057">
    <property type="protein sequence ID" value="KAK9835279.1"/>
    <property type="molecule type" value="Genomic_DNA"/>
</dbReference>
<keyword evidence="9" id="KW-1185">Reference proteome</keyword>
<keyword evidence="2" id="KW-0285">Flavoprotein</keyword>
<dbReference type="SUPFAM" id="SSF51905">
    <property type="entry name" value="FAD/NAD(P)-binding domain"/>
    <property type="match status" value="1"/>
</dbReference>
<dbReference type="PROSITE" id="PS51352">
    <property type="entry name" value="THIOREDOXIN_2"/>
    <property type="match status" value="1"/>
</dbReference>
<evidence type="ECO:0000256" key="6">
    <source>
        <dbReference type="ARBA" id="ARBA00023284"/>
    </source>
</evidence>
<evidence type="ECO:0000256" key="1">
    <source>
        <dbReference type="ARBA" id="ARBA00009333"/>
    </source>
</evidence>
<sequence length="347" mass="37756">MATGATAKRLGIPKEDHYWANGISACAICDGGSPIFKNQDLAVVGGGDTACEEALYLTKYAKHVHLLVRGAKLRASGAMQDRTLTHDRITVHFHRSVRDATGQDKGLEGLELENTETGETESLAVRGLFYGIGHQPNSSIVEGQVELDDKGYVKVHDSVCTNVEGVYAAGDLFDTEWRQAVTAAGSGCMASLSAERYLSINDLLIEHHQQEVKAEQAKADKAAAAERASPGGEIDLLADRHAGQYALRKLYHESPRTMVVFYSSPTCGPCRSLKPVFGRILDEFTGQMHLVDIDIEQDPEIAEAAGVNGTPTIQIFKDKERIHHLPGVRMKSEYRKLIAESLPASSK</sequence>
<evidence type="ECO:0000256" key="2">
    <source>
        <dbReference type="ARBA" id="ARBA00022630"/>
    </source>
</evidence>
<dbReference type="Pfam" id="PF00085">
    <property type="entry name" value="Thioredoxin"/>
    <property type="match status" value="1"/>
</dbReference>
<keyword evidence="3" id="KW-0274">FAD</keyword>
<dbReference type="GO" id="GO:0016668">
    <property type="term" value="F:oxidoreductase activity, acting on a sulfur group of donors, NAD(P) as acceptor"/>
    <property type="evidence" value="ECO:0007669"/>
    <property type="project" value="UniProtKB-ARBA"/>
</dbReference>
<proteinExistence type="inferred from homology"/>
<gene>
    <name evidence="8" type="ORF">WJX84_008445</name>
</gene>
<dbReference type="PRINTS" id="PR00368">
    <property type="entry name" value="FADPNR"/>
</dbReference>